<dbReference type="InterPro" id="IPR015797">
    <property type="entry name" value="NUDIX_hydrolase-like_dom_sf"/>
</dbReference>
<feature type="chain" id="PRO_5014785082" description="Nudix hydrolase domain-containing protein" evidence="1">
    <location>
        <begin position="19"/>
        <end position="161"/>
    </location>
</feature>
<keyword evidence="1" id="KW-0732">Signal</keyword>
<evidence type="ECO:0000313" key="3">
    <source>
        <dbReference type="EMBL" id="AUM13958.1"/>
    </source>
</evidence>
<proteinExistence type="predicted"/>
<evidence type="ECO:0000256" key="1">
    <source>
        <dbReference type="SAM" id="SignalP"/>
    </source>
</evidence>
<dbReference type="SUPFAM" id="SSF55811">
    <property type="entry name" value="Nudix"/>
    <property type="match status" value="1"/>
</dbReference>
<keyword evidence="4" id="KW-1185">Reference proteome</keyword>
<dbReference type="PROSITE" id="PS51462">
    <property type="entry name" value="NUDIX"/>
    <property type="match status" value="1"/>
</dbReference>
<dbReference type="OrthoDB" id="6322268at2"/>
<organism evidence="3 4">
    <name type="scientific">Ketobacter alkanivorans</name>
    <dbReference type="NCBI Taxonomy" id="1917421"/>
    <lineage>
        <taxon>Bacteria</taxon>
        <taxon>Pseudomonadati</taxon>
        <taxon>Pseudomonadota</taxon>
        <taxon>Gammaproteobacteria</taxon>
        <taxon>Pseudomonadales</taxon>
        <taxon>Ketobacteraceae</taxon>
        <taxon>Ketobacter</taxon>
    </lineage>
</organism>
<protein>
    <recommendedName>
        <fullName evidence="2">Nudix hydrolase domain-containing protein</fullName>
    </recommendedName>
</protein>
<evidence type="ECO:0000259" key="2">
    <source>
        <dbReference type="PROSITE" id="PS51462"/>
    </source>
</evidence>
<gene>
    <name evidence="3" type="ORF">Kalk_16655</name>
</gene>
<sequence length="161" mass="18020">MNIRLLFCLICTVLPACAVTTEDCGQLPDDQTIGNAGCMIVQDGKLLMIQQRISGLWALPGGTAEPGERAVCSAQRETYEETGFRVQVRHKIREFGNGFQLYSCELEQRSSGGPLDKVEVATYSWFDQVQRQSVPLRFEQQRALVDQLVLEEQARKQPTAP</sequence>
<dbReference type="GO" id="GO:0003824">
    <property type="term" value="F:catalytic activity"/>
    <property type="evidence" value="ECO:0007669"/>
    <property type="project" value="UniProtKB-ARBA"/>
</dbReference>
<reference evidence="4" key="1">
    <citation type="submission" date="2017-08" db="EMBL/GenBank/DDBJ databases">
        <title>Direct submision.</title>
        <authorList>
            <person name="Kim S.-J."/>
            <person name="Rhee S.-K."/>
        </authorList>
    </citation>
    <scope>NUCLEOTIDE SEQUENCE [LARGE SCALE GENOMIC DNA]</scope>
    <source>
        <strain evidence="4">GI5</strain>
    </source>
</reference>
<dbReference type="EMBL" id="CP022684">
    <property type="protein sequence ID" value="AUM13958.1"/>
    <property type="molecule type" value="Genomic_DNA"/>
</dbReference>
<accession>A0A2K9LNN9</accession>
<dbReference type="Proteomes" id="UP000235116">
    <property type="component" value="Chromosome"/>
</dbReference>
<dbReference type="Pfam" id="PF00293">
    <property type="entry name" value="NUDIX"/>
    <property type="match status" value="1"/>
</dbReference>
<evidence type="ECO:0000313" key="4">
    <source>
        <dbReference type="Proteomes" id="UP000235116"/>
    </source>
</evidence>
<dbReference type="PANTHER" id="PTHR43222:SF2">
    <property type="entry name" value="NUDIX HYDROLASE 23, CHLOROPLASTIC"/>
    <property type="match status" value="1"/>
</dbReference>
<dbReference type="InterPro" id="IPR000086">
    <property type="entry name" value="NUDIX_hydrolase_dom"/>
</dbReference>
<feature type="domain" description="Nudix hydrolase" evidence="2">
    <location>
        <begin position="31"/>
        <end position="149"/>
    </location>
</feature>
<dbReference type="PANTHER" id="PTHR43222">
    <property type="entry name" value="NUDIX HYDROLASE 23"/>
    <property type="match status" value="1"/>
</dbReference>
<dbReference type="Gene3D" id="3.90.79.10">
    <property type="entry name" value="Nucleoside Triphosphate Pyrophosphohydrolase"/>
    <property type="match status" value="1"/>
</dbReference>
<dbReference type="AlphaFoldDB" id="A0A2K9LNN9"/>
<dbReference type="RefSeq" id="WP_101895333.1">
    <property type="nucleotide sequence ID" value="NZ_CP022684.1"/>
</dbReference>
<name>A0A2K9LNN9_9GAMM</name>
<feature type="signal peptide" evidence="1">
    <location>
        <begin position="1"/>
        <end position="18"/>
    </location>
</feature>
<dbReference type="KEGG" id="kak:Kalk_16655"/>